<name>A0ABT6D3Q5_9LACO</name>
<dbReference type="PANTHER" id="PTHR46743:SF2">
    <property type="entry name" value="TEICHOIC ACIDS EXPORT ATP-BINDING PROTEIN TAGH"/>
    <property type="match status" value="1"/>
</dbReference>
<dbReference type="InterPro" id="IPR003593">
    <property type="entry name" value="AAA+_ATPase"/>
</dbReference>
<dbReference type="PANTHER" id="PTHR46743">
    <property type="entry name" value="TEICHOIC ACIDS EXPORT ATP-BINDING PROTEIN TAGH"/>
    <property type="match status" value="1"/>
</dbReference>
<dbReference type="PROSITE" id="PS51782">
    <property type="entry name" value="LYSM"/>
    <property type="match status" value="1"/>
</dbReference>
<keyword evidence="2" id="KW-0813">Transport</keyword>
<dbReference type="SUPFAM" id="SSF52540">
    <property type="entry name" value="P-loop containing nucleoside triphosphate hydrolases"/>
    <property type="match status" value="1"/>
</dbReference>
<proteinExistence type="inferred from homology"/>
<dbReference type="SUPFAM" id="SSF54106">
    <property type="entry name" value="LysM domain"/>
    <property type="match status" value="1"/>
</dbReference>
<dbReference type="InterPro" id="IPR018392">
    <property type="entry name" value="LysM"/>
</dbReference>
<feature type="domain" description="ABC transporter" evidence="7">
    <location>
        <begin position="10"/>
        <end position="247"/>
    </location>
</feature>
<organism evidence="9 10">
    <name type="scientific">Weissella fermenti</name>
    <dbReference type="NCBI Taxonomy" id="2987699"/>
    <lineage>
        <taxon>Bacteria</taxon>
        <taxon>Bacillati</taxon>
        <taxon>Bacillota</taxon>
        <taxon>Bacilli</taxon>
        <taxon>Lactobacillales</taxon>
        <taxon>Lactobacillaceae</taxon>
        <taxon>Weissella</taxon>
    </lineage>
</organism>
<gene>
    <name evidence="9" type="ORF">OIT47_007650</name>
</gene>
<dbReference type="Gene3D" id="3.10.350.10">
    <property type="entry name" value="LysM domain"/>
    <property type="match status" value="1"/>
</dbReference>
<keyword evidence="3" id="KW-0547">Nucleotide-binding</keyword>
<dbReference type="CDD" id="cd00118">
    <property type="entry name" value="LysM"/>
    <property type="match status" value="1"/>
</dbReference>
<dbReference type="InterPro" id="IPR027417">
    <property type="entry name" value="P-loop_NTPase"/>
</dbReference>
<dbReference type="PROSITE" id="PS00211">
    <property type="entry name" value="ABC_TRANSPORTER_1"/>
    <property type="match status" value="1"/>
</dbReference>
<evidence type="ECO:0000259" key="7">
    <source>
        <dbReference type="PROSITE" id="PS50893"/>
    </source>
</evidence>
<evidence type="ECO:0000256" key="5">
    <source>
        <dbReference type="SAM" id="MobiDB-lite"/>
    </source>
</evidence>
<keyword evidence="6" id="KW-1133">Transmembrane helix</keyword>
<comment type="caution">
    <text evidence="9">The sequence shown here is derived from an EMBL/GenBank/DDBJ whole genome shotgun (WGS) entry which is preliminary data.</text>
</comment>
<feature type="compositionally biased region" description="Basic and acidic residues" evidence="5">
    <location>
        <begin position="363"/>
        <end position="380"/>
    </location>
</feature>
<feature type="transmembrane region" description="Helical" evidence="6">
    <location>
        <begin position="309"/>
        <end position="326"/>
    </location>
</feature>
<keyword evidence="6" id="KW-0472">Membrane</keyword>
<dbReference type="Pfam" id="PF00005">
    <property type="entry name" value="ABC_tran"/>
    <property type="match status" value="1"/>
</dbReference>
<dbReference type="InterPro" id="IPR050683">
    <property type="entry name" value="Bact_Polysacc_Export_ATP-bd"/>
</dbReference>
<evidence type="ECO:0000256" key="6">
    <source>
        <dbReference type="SAM" id="Phobius"/>
    </source>
</evidence>
<dbReference type="RefSeq" id="WP_199404838.1">
    <property type="nucleotide sequence ID" value="NZ_JAOZFC020000001.1"/>
</dbReference>
<protein>
    <submittedName>
        <fullName evidence="9">ATP-binding cassette domain-containing protein</fullName>
    </submittedName>
</protein>
<evidence type="ECO:0000256" key="2">
    <source>
        <dbReference type="ARBA" id="ARBA00022448"/>
    </source>
</evidence>
<reference evidence="9" key="1">
    <citation type="submission" date="2023-03" db="EMBL/GenBank/DDBJ databases">
        <title>Comparative genomics of Weissella fermenti BK2, and weissella type species.</title>
        <authorList>
            <person name="Lee J.K."/>
            <person name="Baek J.H."/>
            <person name="Kim J.M."/>
            <person name="Choi D.G."/>
            <person name="Jeon C.O."/>
        </authorList>
    </citation>
    <scope>NUCLEOTIDE SEQUENCE</scope>
    <source>
        <strain evidence="9">BK2</strain>
    </source>
</reference>
<dbReference type="EMBL" id="JAOZFC020000001">
    <property type="protein sequence ID" value="MDF9300142.1"/>
    <property type="molecule type" value="Genomic_DNA"/>
</dbReference>
<evidence type="ECO:0000313" key="10">
    <source>
        <dbReference type="Proteomes" id="UP001146336"/>
    </source>
</evidence>
<dbReference type="InterPro" id="IPR015860">
    <property type="entry name" value="ABC_transpr_TagH-like"/>
</dbReference>
<keyword evidence="4 9" id="KW-0067">ATP-binding</keyword>
<dbReference type="Gene3D" id="3.40.50.300">
    <property type="entry name" value="P-loop containing nucleotide triphosphate hydrolases"/>
    <property type="match status" value="1"/>
</dbReference>
<evidence type="ECO:0000259" key="8">
    <source>
        <dbReference type="PROSITE" id="PS51782"/>
    </source>
</evidence>
<keyword evidence="6" id="KW-0812">Transmembrane</keyword>
<dbReference type="InterPro" id="IPR003439">
    <property type="entry name" value="ABC_transporter-like_ATP-bd"/>
</dbReference>
<evidence type="ECO:0000313" key="9">
    <source>
        <dbReference type="EMBL" id="MDF9300142.1"/>
    </source>
</evidence>
<evidence type="ECO:0000256" key="1">
    <source>
        <dbReference type="ARBA" id="ARBA00005417"/>
    </source>
</evidence>
<dbReference type="PROSITE" id="PS50893">
    <property type="entry name" value="ABC_TRANSPORTER_2"/>
    <property type="match status" value="1"/>
</dbReference>
<evidence type="ECO:0000256" key="3">
    <source>
        <dbReference type="ARBA" id="ARBA00022741"/>
    </source>
</evidence>
<keyword evidence="10" id="KW-1185">Reference proteome</keyword>
<dbReference type="Proteomes" id="UP001146336">
    <property type="component" value="Unassembled WGS sequence"/>
</dbReference>
<feature type="domain" description="LysM" evidence="8">
    <location>
        <begin position="396"/>
        <end position="439"/>
    </location>
</feature>
<evidence type="ECO:0000256" key="4">
    <source>
        <dbReference type="ARBA" id="ARBA00022840"/>
    </source>
</evidence>
<accession>A0ABT6D3Q5</accession>
<dbReference type="InterPro" id="IPR036779">
    <property type="entry name" value="LysM_dom_sf"/>
</dbReference>
<dbReference type="Pfam" id="PF01476">
    <property type="entry name" value="LysM"/>
    <property type="match status" value="1"/>
</dbReference>
<dbReference type="GO" id="GO:0005524">
    <property type="term" value="F:ATP binding"/>
    <property type="evidence" value="ECO:0007669"/>
    <property type="project" value="UniProtKB-KW"/>
</dbReference>
<dbReference type="SMART" id="SM00382">
    <property type="entry name" value="AAA"/>
    <property type="match status" value="1"/>
</dbReference>
<comment type="similarity">
    <text evidence="1">Belongs to the ABC transporter superfamily.</text>
</comment>
<dbReference type="CDD" id="cd03220">
    <property type="entry name" value="ABC_KpsT_Wzt"/>
    <property type="match status" value="1"/>
</dbReference>
<dbReference type="SMART" id="SM00257">
    <property type="entry name" value="LysM"/>
    <property type="match status" value="1"/>
</dbReference>
<sequence length="445" mass="49701">MTQEDKVVKVRVSNVTKQYQMAPTRTDKVKSLFYKDDYPDFWALQGVDFEAYEGETIAIVGTNGSGKSTLMKIISGIVPPTTGKVTVNGEVSLIAINAGLRGGMTGRDNIRLKGMLMGMTDAEIDEKMADIIDFSELGPFIDQQVKNYSSGMKSKLGFAISAYSDPDILIIDEALSVGDATFAKKSFQKIKDFKAAGKTIFFVSHSMGQVKEMADRVIWLDYGQVRSFDKADKTLAEYKEYTDSIKKLSNQEQTDRMKNIRQAQLDFSLDKYFNEKLNDANQRGLVTRSEREKLYRTTHHINGVKKLNFFGKVGLTLFAFFLLFMADKIVLNMSFHRVFANPTHLVTNWRPSVVAKLNRTHGRSTDTPKPKTEVEKHNDNKTSNNVATASKEVAVNRYQVKDGDTLDQIAKEFHTSVAAISTANNLNGNFIAPGQYLDIPAGGLK</sequence>
<feature type="region of interest" description="Disordered" evidence="5">
    <location>
        <begin position="359"/>
        <end position="382"/>
    </location>
</feature>
<dbReference type="InterPro" id="IPR017871">
    <property type="entry name" value="ABC_transporter-like_CS"/>
</dbReference>